<dbReference type="InterPro" id="IPR016651">
    <property type="entry name" value="LCMT1"/>
</dbReference>
<dbReference type="Pfam" id="PF04072">
    <property type="entry name" value="LCM"/>
    <property type="match status" value="1"/>
</dbReference>
<keyword evidence="6 11" id="KW-0808">Transferase</keyword>
<dbReference type="GeneID" id="89927445"/>
<dbReference type="InterPro" id="IPR029063">
    <property type="entry name" value="SAM-dependent_MTases_sf"/>
</dbReference>
<evidence type="ECO:0000256" key="4">
    <source>
        <dbReference type="ARBA" id="ARBA00017497"/>
    </source>
</evidence>
<gene>
    <name evidence="11" type="primary">PPM1</name>
    <name evidence="11" type="ORF">LTR77_006105</name>
</gene>
<keyword evidence="12" id="KW-1185">Reference proteome</keyword>
<dbReference type="EC" id="2.1.1.233" evidence="3"/>
<evidence type="ECO:0000256" key="7">
    <source>
        <dbReference type="ARBA" id="ARBA00022691"/>
    </source>
</evidence>
<dbReference type="RefSeq" id="XP_064658262.1">
    <property type="nucleotide sequence ID" value="XM_064803347.1"/>
</dbReference>
<evidence type="ECO:0000256" key="1">
    <source>
        <dbReference type="ARBA" id="ARBA00000724"/>
    </source>
</evidence>
<comment type="catalytic activity">
    <reaction evidence="1">
        <text>[phosphatase 2A protein]-C-terminal L-leucine + S-adenosyl-L-methionine = [phosphatase 2A protein]-C-terminal L-leucine methyl ester + S-adenosyl-L-homocysteine</text>
        <dbReference type="Rhea" id="RHEA:48544"/>
        <dbReference type="Rhea" id="RHEA-COMP:12134"/>
        <dbReference type="Rhea" id="RHEA-COMP:12135"/>
        <dbReference type="ChEBI" id="CHEBI:57856"/>
        <dbReference type="ChEBI" id="CHEBI:59789"/>
        <dbReference type="ChEBI" id="CHEBI:90516"/>
        <dbReference type="ChEBI" id="CHEBI:90517"/>
        <dbReference type="EC" id="2.1.1.233"/>
    </reaction>
</comment>
<evidence type="ECO:0000256" key="9">
    <source>
        <dbReference type="ARBA" id="ARBA00032526"/>
    </source>
</evidence>
<evidence type="ECO:0000313" key="11">
    <source>
        <dbReference type="EMBL" id="KAK5168796.1"/>
    </source>
</evidence>
<comment type="caution">
    <text evidence="11">The sequence shown here is derived from an EMBL/GenBank/DDBJ whole genome shotgun (WGS) entry which is preliminary data.</text>
</comment>
<feature type="compositionally biased region" description="Basic and acidic residues" evidence="10">
    <location>
        <begin position="34"/>
        <end position="55"/>
    </location>
</feature>
<dbReference type="AlphaFoldDB" id="A0AAV9P6Y3"/>
<evidence type="ECO:0000256" key="8">
    <source>
        <dbReference type="ARBA" id="ARBA00029681"/>
    </source>
</evidence>
<dbReference type="Proteomes" id="UP001337655">
    <property type="component" value="Unassembled WGS sequence"/>
</dbReference>
<sequence>MAAIPNLNTLRIGRGGPRRRGGRGGIGSSSDGEPSERDSETARDRVVQQTDHDASSSRMSAIELDYLDDVYAKQLWTPNEKVPKRYPIINRGTYVRTKAIDKLVTLFLQAQPTQRKQIVSLGAGSDTRFFRFWVQGLLKDAGVTYHELDFEANVNQKRHSVRSSSVLSEHIKQAEKAGTSYNLHAIDLRDLTAKSPPPIPGLEPDLPTLILSECCLCYLPPDIASSVIQYFTMNMQSALAIAVYEPIRPFDAFGKTMVSNLASRGIHLQTLKRYSSLEAQRQRMRLAGLKTCQGARDVYELWESTAWVGDEERQRIEGLEWLDEIEEWQLLASHYCVAWGWTGDIFSEAWAALDGGQSTAESKHDDVTINSSTRRAFRDWLDPHGSSSLTISQETSNGIDKQLYMEQLRSSSRLLRISVNPSTRGIRTQNSRHALGYGATKPIP</sequence>
<dbReference type="PANTHER" id="PTHR13600:SF21">
    <property type="entry name" value="LEUCINE CARBOXYL METHYLTRANSFERASE 1"/>
    <property type="match status" value="1"/>
</dbReference>
<reference evidence="11 12" key="1">
    <citation type="submission" date="2023-08" db="EMBL/GenBank/DDBJ databases">
        <title>Black Yeasts Isolated from many extreme environments.</title>
        <authorList>
            <person name="Coleine C."/>
            <person name="Stajich J.E."/>
            <person name="Selbmann L."/>
        </authorList>
    </citation>
    <scope>NUCLEOTIDE SEQUENCE [LARGE SCALE GENOMIC DNA]</scope>
    <source>
        <strain evidence="11 12">CCFEE 5935</strain>
    </source>
</reference>
<organism evidence="11 12">
    <name type="scientific">Saxophila tyrrhenica</name>
    <dbReference type="NCBI Taxonomy" id="1690608"/>
    <lineage>
        <taxon>Eukaryota</taxon>
        <taxon>Fungi</taxon>
        <taxon>Dikarya</taxon>
        <taxon>Ascomycota</taxon>
        <taxon>Pezizomycotina</taxon>
        <taxon>Dothideomycetes</taxon>
        <taxon>Dothideomycetidae</taxon>
        <taxon>Mycosphaerellales</taxon>
        <taxon>Extremaceae</taxon>
        <taxon>Saxophila</taxon>
    </lineage>
</organism>
<comment type="similarity">
    <text evidence="2">Belongs to the methyltransferase superfamily. LCMT family.</text>
</comment>
<dbReference type="SUPFAM" id="SSF53335">
    <property type="entry name" value="S-adenosyl-L-methionine-dependent methyltransferases"/>
    <property type="match status" value="1"/>
</dbReference>
<accession>A0AAV9P6Y3</accession>
<dbReference type="EMBL" id="JAVRRT010000009">
    <property type="protein sequence ID" value="KAK5168796.1"/>
    <property type="molecule type" value="Genomic_DNA"/>
</dbReference>
<evidence type="ECO:0000256" key="5">
    <source>
        <dbReference type="ARBA" id="ARBA00022603"/>
    </source>
</evidence>
<evidence type="ECO:0000256" key="10">
    <source>
        <dbReference type="SAM" id="MobiDB-lite"/>
    </source>
</evidence>
<name>A0AAV9P6Y3_9PEZI</name>
<keyword evidence="5 11" id="KW-0489">Methyltransferase</keyword>
<evidence type="ECO:0000313" key="12">
    <source>
        <dbReference type="Proteomes" id="UP001337655"/>
    </source>
</evidence>
<dbReference type="Gene3D" id="3.40.50.150">
    <property type="entry name" value="Vaccinia Virus protein VP39"/>
    <property type="match status" value="1"/>
</dbReference>
<proteinExistence type="inferred from homology"/>
<feature type="region of interest" description="Disordered" evidence="10">
    <location>
        <begin position="1"/>
        <end position="57"/>
    </location>
</feature>
<dbReference type="InterPro" id="IPR007213">
    <property type="entry name" value="Ppm1/Ppm2/Tcmp"/>
</dbReference>
<dbReference type="PANTHER" id="PTHR13600">
    <property type="entry name" value="LEUCINE CARBOXYL METHYLTRANSFERASE"/>
    <property type="match status" value="1"/>
</dbReference>
<keyword evidence="7" id="KW-0949">S-adenosyl-L-methionine</keyword>
<evidence type="ECO:0000256" key="6">
    <source>
        <dbReference type="ARBA" id="ARBA00022679"/>
    </source>
</evidence>
<dbReference type="GO" id="GO:0018423">
    <property type="term" value="F:protein C-terminal leucine carboxyl O-methyltransferase activity"/>
    <property type="evidence" value="ECO:0007669"/>
    <property type="project" value="UniProtKB-EC"/>
</dbReference>
<dbReference type="GO" id="GO:0032259">
    <property type="term" value="P:methylation"/>
    <property type="evidence" value="ECO:0007669"/>
    <property type="project" value="UniProtKB-KW"/>
</dbReference>
<protein>
    <recommendedName>
        <fullName evidence="4">Leucine carboxyl methyltransferase 1</fullName>
        <ecNumber evidence="3">2.1.1.233</ecNumber>
    </recommendedName>
    <alternativeName>
        <fullName evidence="8">Protein phosphatase methyltransferase 1</fullName>
    </alternativeName>
    <alternativeName>
        <fullName evidence="9">[Phosphatase 2A protein]-leucine-carboxy methyltransferase 1</fullName>
    </alternativeName>
</protein>
<evidence type="ECO:0000256" key="3">
    <source>
        <dbReference type="ARBA" id="ARBA00012834"/>
    </source>
</evidence>
<evidence type="ECO:0000256" key="2">
    <source>
        <dbReference type="ARBA" id="ARBA00010703"/>
    </source>
</evidence>